<dbReference type="GO" id="GO:0006950">
    <property type="term" value="P:response to stress"/>
    <property type="evidence" value="ECO:0007669"/>
    <property type="project" value="TreeGrafter"/>
</dbReference>
<dbReference type="PANTHER" id="PTHR33164">
    <property type="entry name" value="TRANSCRIPTIONAL REGULATOR, MARR FAMILY"/>
    <property type="match status" value="1"/>
</dbReference>
<evidence type="ECO:0000313" key="2">
    <source>
        <dbReference type="EMBL" id="MQY24576.1"/>
    </source>
</evidence>
<dbReference type="InterPro" id="IPR036388">
    <property type="entry name" value="WH-like_DNA-bd_sf"/>
</dbReference>
<comment type="caution">
    <text evidence="2">The sequence shown here is derived from an EMBL/GenBank/DDBJ whole genome shotgun (WGS) entry which is preliminary data.</text>
</comment>
<proteinExistence type="predicted"/>
<dbReference type="Pfam" id="PF12802">
    <property type="entry name" value="MarR_2"/>
    <property type="match status" value="1"/>
</dbReference>
<evidence type="ECO:0000259" key="1">
    <source>
        <dbReference type="PROSITE" id="PS50995"/>
    </source>
</evidence>
<dbReference type="AlphaFoldDB" id="A0A7K0DFL7"/>
<dbReference type="GO" id="GO:0003700">
    <property type="term" value="F:DNA-binding transcription factor activity"/>
    <property type="evidence" value="ECO:0007669"/>
    <property type="project" value="InterPro"/>
</dbReference>
<protein>
    <submittedName>
        <fullName evidence="2">Transcriptional regulator SlyA</fullName>
    </submittedName>
</protein>
<dbReference type="OrthoDB" id="3215333at2"/>
<dbReference type="RefSeq" id="WP_153338544.1">
    <property type="nucleotide sequence ID" value="NZ_WEGI01000001.1"/>
</dbReference>
<feature type="domain" description="HTH marR-type" evidence="1">
    <location>
        <begin position="6"/>
        <end position="139"/>
    </location>
</feature>
<dbReference type="Proteomes" id="UP000431401">
    <property type="component" value="Unassembled WGS sequence"/>
</dbReference>
<name>A0A7K0DFL7_9NOCA</name>
<organism evidence="2 3">
    <name type="scientific">Nocardia aurantia</name>
    <dbReference type="NCBI Taxonomy" id="2585199"/>
    <lineage>
        <taxon>Bacteria</taxon>
        <taxon>Bacillati</taxon>
        <taxon>Actinomycetota</taxon>
        <taxon>Actinomycetes</taxon>
        <taxon>Mycobacteriales</taxon>
        <taxon>Nocardiaceae</taxon>
        <taxon>Nocardia</taxon>
    </lineage>
</organism>
<dbReference type="EMBL" id="WEGI01000001">
    <property type="protein sequence ID" value="MQY24576.1"/>
    <property type="molecule type" value="Genomic_DNA"/>
</dbReference>
<dbReference type="Gene3D" id="1.10.10.10">
    <property type="entry name" value="Winged helix-like DNA-binding domain superfamily/Winged helix DNA-binding domain"/>
    <property type="match status" value="1"/>
</dbReference>
<keyword evidence="3" id="KW-1185">Reference proteome</keyword>
<dbReference type="PRINTS" id="PR00598">
    <property type="entry name" value="HTHMARR"/>
</dbReference>
<evidence type="ECO:0000313" key="3">
    <source>
        <dbReference type="Proteomes" id="UP000431401"/>
    </source>
</evidence>
<dbReference type="SMART" id="SM00347">
    <property type="entry name" value="HTH_MARR"/>
    <property type="match status" value="1"/>
</dbReference>
<reference evidence="2 3" key="1">
    <citation type="submission" date="2019-10" db="EMBL/GenBank/DDBJ databases">
        <title>Nocardia macrotermitis sp. nov. and Nocardia aurantia sp. nov., isolated from the gut of fungus growing-termite Macrotermes natalensis.</title>
        <authorList>
            <person name="Benndorf R."/>
            <person name="Schwitalla J."/>
            <person name="Martin K."/>
            <person name="De Beer W."/>
            <person name="Kaster A.-K."/>
            <person name="Vollmers J."/>
            <person name="Poulsen M."/>
            <person name="Beemelmanns C."/>
        </authorList>
    </citation>
    <scope>NUCLEOTIDE SEQUENCE [LARGE SCALE GENOMIC DNA]</scope>
    <source>
        <strain evidence="2 3">RB56</strain>
    </source>
</reference>
<dbReference type="InterPro" id="IPR039422">
    <property type="entry name" value="MarR/SlyA-like"/>
</dbReference>
<dbReference type="InterPro" id="IPR000835">
    <property type="entry name" value="HTH_MarR-typ"/>
</dbReference>
<sequence>MPDAHDVHLEGLLRFPSYAFGKLHRAVHSEVGSSLREHWVLVYLEDRADRISQQEIADALAVDRSEVVRLVDGLERAGLVVRQRDTTDRRKHCLSITDAGRAARRRVDAEIEASHDKLLGRLDPTERATLHRLSLRALGYDEDYRPLPPAGE</sequence>
<dbReference type="PANTHER" id="PTHR33164:SF94">
    <property type="entry name" value="TRANSCRIPTIONAL REGULATORY PROTEIN-RELATED"/>
    <property type="match status" value="1"/>
</dbReference>
<dbReference type="InterPro" id="IPR036390">
    <property type="entry name" value="WH_DNA-bd_sf"/>
</dbReference>
<gene>
    <name evidence="2" type="primary">slyA_1</name>
    <name evidence="2" type="ORF">NRB56_01240</name>
</gene>
<dbReference type="SUPFAM" id="SSF46785">
    <property type="entry name" value="Winged helix' DNA-binding domain"/>
    <property type="match status" value="1"/>
</dbReference>
<dbReference type="PROSITE" id="PS50995">
    <property type="entry name" value="HTH_MARR_2"/>
    <property type="match status" value="1"/>
</dbReference>
<accession>A0A7K0DFL7</accession>